<gene>
    <name evidence="7" type="ORF">B5M09_010751</name>
</gene>
<evidence type="ECO:0000256" key="3">
    <source>
        <dbReference type="ARBA" id="ARBA00022490"/>
    </source>
</evidence>
<organism evidence="7 8">
    <name type="scientific">Aphanomyces astaci</name>
    <name type="common">Crayfish plague agent</name>
    <dbReference type="NCBI Taxonomy" id="112090"/>
    <lineage>
        <taxon>Eukaryota</taxon>
        <taxon>Sar</taxon>
        <taxon>Stramenopiles</taxon>
        <taxon>Oomycota</taxon>
        <taxon>Saprolegniomycetes</taxon>
        <taxon>Saprolegniales</taxon>
        <taxon>Verrucalvaceae</taxon>
        <taxon>Aphanomyces</taxon>
    </lineage>
</organism>
<proteinExistence type="predicted"/>
<name>A0A425D042_APHAT</name>
<keyword evidence="3" id="KW-0963">Cytoplasm</keyword>
<evidence type="ECO:0000313" key="8">
    <source>
        <dbReference type="Proteomes" id="UP000284702"/>
    </source>
</evidence>
<evidence type="ECO:0000256" key="2">
    <source>
        <dbReference type="ARBA" id="ARBA00004496"/>
    </source>
</evidence>
<keyword evidence="8" id="KW-1185">Reference proteome</keyword>
<evidence type="ECO:0000259" key="6">
    <source>
        <dbReference type="Pfam" id="PF11527"/>
    </source>
</evidence>
<evidence type="ECO:0000256" key="1">
    <source>
        <dbReference type="ARBA" id="ARBA00004138"/>
    </source>
</evidence>
<dbReference type="InterPro" id="IPR023379">
    <property type="entry name" value="BART_dom"/>
</dbReference>
<dbReference type="Pfam" id="PF11527">
    <property type="entry name" value="ARL2_Bind_BART"/>
    <property type="match status" value="1"/>
</dbReference>
<dbReference type="GO" id="GO:0005929">
    <property type="term" value="C:cilium"/>
    <property type="evidence" value="ECO:0007669"/>
    <property type="project" value="UniProtKB-SubCell"/>
</dbReference>
<dbReference type="Proteomes" id="UP000284702">
    <property type="component" value="Unassembled WGS sequence"/>
</dbReference>
<evidence type="ECO:0000256" key="4">
    <source>
        <dbReference type="ARBA" id="ARBA00023069"/>
    </source>
</evidence>
<keyword evidence="4" id="KW-0969">Cilium</keyword>
<dbReference type="InterPro" id="IPR042541">
    <property type="entry name" value="BART_sf"/>
</dbReference>
<protein>
    <recommendedName>
        <fullName evidence="6">BART domain-containing protein</fullName>
    </recommendedName>
</protein>
<dbReference type="AlphaFoldDB" id="A0A425D042"/>
<comment type="subcellular location">
    <subcellularLocation>
        <location evidence="1">Cell projection</location>
        <location evidence="1">Cilium</location>
    </subcellularLocation>
    <subcellularLocation>
        <location evidence="2">Cytoplasm</location>
    </subcellularLocation>
</comment>
<dbReference type="Gene3D" id="1.20.1520.10">
    <property type="entry name" value="ADP-ribosylation factor-like 2-binding protein, domain"/>
    <property type="match status" value="1"/>
</dbReference>
<dbReference type="EMBL" id="MZMZ02003108">
    <property type="protein sequence ID" value="RQM22684.1"/>
    <property type="molecule type" value="Genomic_DNA"/>
</dbReference>
<sequence length="166" mass="19765">MNFQRLLESARQDVNREAKEVKRSSKSQNVITKVLDYLLDMDEDGFDGKYLHTGIHCLWEFERRVIPYFQGDTTEFRLECTAAHAEFQDLVERRLERFLWTHGWSADDFHRRMRDELAGIDSIEKEHEHAEDLVRMIYDAFDFDSWAQSMRYSANHRHAAFGADTK</sequence>
<dbReference type="GO" id="GO:0005737">
    <property type="term" value="C:cytoplasm"/>
    <property type="evidence" value="ECO:0007669"/>
    <property type="project" value="UniProtKB-SubCell"/>
</dbReference>
<comment type="caution">
    <text evidence="7">The sequence shown here is derived from an EMBL/GenBank/DDBJ whole genome shotgun (WGS) entry which is preliminary data.</text>
</comment>
<dbReference type="VEuPathDB" id="FungiDB:H257_15003"/>
<evidence type="ECO:0000313" key="7">
    <source>
        <dbReference type="EMBL" id="RQM22684.1"/>
    </source>
</evidence>
<evidence type="ECO:0000256" key="5">
    <source>
        <dbReference type="ARBA" id="ARBA00023273"/>
    </source>
</evidence>
<keyword evidence="5" id="KW-0966">Cell projection</keyword>
<accession>A0A425D042</accession>
<feature type="domain" description="BART" evidence="6">
    <location>
        <begin position="72"/>
        <end position="152"/>
    </location>
</feature>
<reference evidence="7" key="1">
    <citation type="submission" date="2018-07" db="EMBL/GenBank/DDBJ databases">
        <title>Annotation of Aphanomyces astaci genome assembly.</title>
        <authorList>
            <person name="Studholme D.J."/>
        </authorList>
    </citation>
    <scope>NUCLEOTIDE SEQUENCE [LARGE SCALE GENOMIC DNA]</scope>
    <source>
        <strain evidence="7">Pc</strain>
    </source>
</reference>